<reference evidence="2" key="1">
    <citation type="submission" date="2017-05" db="EMBL/GenBank/DDBJ databases">
        <authorList>
            <person name="Varghese N."/>
            <person name="Submissions S."/>
        </authorList>
    </citation>
    <scope>NUCLEOTIDE SEQUENCE</scope>
    <source>
        <strain evidence="2">Su22</strain>
    </source>
</reference>
<keyword evidence="1" id="KW-0175">Coiled coil</keyword>
<accession>A0AA45WSU5</accession>
<feature type="coiled-coil region" evidence="1">
    <location>
        <begin position="30"/>
        <end position="123"/>
    </location>
</feature>
<comment type="caution">
    <text evidence="2">The sequence shown here is derived from an EMBL/GenBank/DDBJ whole genome shotgun (WGS) entry which is preliminary data.</text>
</comment>
<sequence>MTEEVKEKFLRAFTSLLEYREKLVENCRLAQKTLCHVKDIEEELEELQQEKEMAAKLVRQAIEENAHRVVDPETWQESYKGYLDRYQQAVEGIDQLERQKKGRKDKNREMERFIKHIEKADETLTDFEEGLWVLIIERVTVLIDGRLMFHFKDGTEVQVHHLEETPFHSIQQKEQVTMQTG</sequence>
<keyword evidence="3" id="KW-1185">Reference proteome</keyword>
<evidence type="ECO:0000256" key="1">
    <source>
        <dbReference type="SAM" id="Coils"/>
    </source>
</evidence>
<organism evidence="2 3">
    <name type="scientific">Anoxynatronum buryatiense</name>
    <dbReference type="NCBI Taxonomy" id="489973"/>
    <lineage>
        <taxon>Bacteria</taxon>
        <taxon>Bacillati</taxon>
        <taxon>Bacillota</taxon>
        <taxon>Clostridia</taxon>
        <taxon>Eubacteriales</taxon>
        <taxon>Clostridiaceae</taxon>
        <taxon>Anoxynatronum</taxon>
    </lineage>
</organism>
<dbReference type="AlphaFoldDB" id="A0AA45WSU5"/>
<dbReference type="EMBL" id="FXUF01000001">
    <property type="protein sequence ID" value="SMP38745.1"/>
    <property type="molecule type" value="Genomic_DNA"/>
</dbReference>
<gene>
    <name evidence="2" type="ORF">SAMN06296020_101144</name>
</gene>
<proteinExistence type="predicted"/>
<protein>
    <submittedName>
        <fullName evidence="2">Uncharacterized protein</fullName>
    </submittedName>
</protein>
<evidence type="ECO:0000313" key="2">
    <source>
        <dbReference type="EMBL" id="SMP38745.1"/>
    </source>
</evidence>
<evidence type="ECO:0000313" key="3">
    <source>
        <dbReference type="Proteomes" id="UP001158066"/>
    </source>
</evidence>
<dbReference type="Proteomes" id="UP001158066">
    <property type="component" value="Unassembled WGS sequence"/>
</dbReference>
<name>A0AA45WSU5_9CLOT</name>